<keyword evidence="3" id="KW-0378">Hydrolase</keyword>
<evidence type="ECO:0000256" key="3">
    <source>
        <dbReference type="ARBA" id="ARBA00022801"/>
    </source>
</evidence>
<dbReference type="Ensembl" id="ENSAMXT00000048828.1">
    <property type="protein sequence ID" value="ENSAMXP00000030426.1"/>
    <property type="gene ID" value="ENSAMXG00000042714.1"/>
</dbReference>
<dbReference type="AlphaFoldDB" id="A0A3B1IL24"/>
<evidence type="ECO:0000256" key="6">
    <source>
        <dbReference type="RuleBase" id="RU003971"/>
    </source>
</evidence>
<dbReference type="PROSITE" id="PS01121">
    <property type="entry name" value="CASPASE_HIS"/>
    <property type="match status" value="1"/>
</dbReference>
<evidence type="ECO:0000313" key="10">
    <source>
        <dbReference type="Proteomes" id="UP000018467"/>
    </source>
</evidence>
<reference evidence="9" key="4">
    <citation type="submission" date="2025-09" db="UniProtKB">
        <authorList>
            <consortium name="Ensembl"/>
        </authorList>
    </citation>
    <scope>IDENTIFICATION</scope>
</reference>
<dbReference type="GO" id="GO:0072559">
    <property type="term" value="C:NLRP3 inflammasome complex"/>
    <property type="evidence" value="ECO:0007669"/>
    <property type="project" value="TreeGrafter"/>
</dbReference>
<dbReference type="InterPro" id="IPR001309">
    <property type="entry name" value="Pept_C14_p20"/>
</dbReference>
<dbReference type="SUPFAM" id="SSF52129">
    <property type="entry name" value="Caspase-like"/>
    <property type="match status" value="1"/>
</dbReference>
<dbReference type="PROSITE" id="PS01122">
    <property type="entry name" value="CASPASE_CYS"/>
    <property type="match status" value="1"/>
</dbReference>
<dbReference type="STRING" id="7994.ENSAMXP00000030426"/>
<dbReference type="InterPro" id="IPR015917">
    <property type="entry name" value="Pept_C14A"/>
</dbReference>
<protein>
    <submittedName>
        <fullName evidence="9">Caspase a</fullName>
    </submittedName>
</protein>
<evidence type="ECO:0000259" key="7">
    <source>
        <dbReference type="PROSITE" id="PS50207"/>
    </source>
</evidence>
<feature type="domain" description="Caspase family p20" evidence="8">
    <location>
        <begin position="75"/>
        <end position="205"/>
    </location>
</feature>
<dbReference type="InterPro" id="IPR002138">
    <property type="entry name" value="Pept_C14_p10"/>
</dbReference>
<evidence type="ECO:0000259" key="8">
    <source>
        <dbReference type="PROSITE" id="PS50208"/>
    </source>
</evidence>
<dbReference type="PROSITE" id="PS50207">
    <property type="entry name" value="CASPASE_P10"/>
    <property type="match status" value="1"/>
</dbReference>
<dbReference type="GO" id="GO:0097169">
    <property type="term" value="C:AIM2 inflammasome complex"/>
    <property type="evidence" value="ECO:0007669"/>
    <property type="project" value="TreeGrafter"/>
</dbReference>
<dbReference type="GO" id="GO:0006508">
    <property type="term" value="P:proteolysis"/>
    <property type="evidence" value="ECO:0007669"/>
    <property type="project" value="UniProtKB-KW"/>
</dbReference>
<proteinExistence type="inferred from homology"/>
<comment type="similarity">
    <text evidence="1 6">Belongs to the peptidase C14A family.</text>
</comment>
<dbReference type="InterPro" id="IPR011600">
    <property type="entry name" value="Pept_C14_caspase"/>
</dbReference>
<dbReference type="InterPro" id="IPR033139">
    <property type="entry name" value="Caspase_cys_AS"/>
</dbReference>
<dbReference type="Pfam" id="PF00656">
    <property type="entry name" value="Peptidase_C14"/>
    <property type="match status" value="1"/>
</dbReference>
<name>A0A3B1IL24_ASTMX</name>
<dbReference type="GO" id="GO:0050727">
    <property type="term" value="P:regulation of inflammatory response"/>
    <property type="evidence" value="ECO:0007669"/>
    <property type="project" value="TreeGrafter"/>
</dbReference>
<dbReference type="GO" id="GO:0072557">
    <property type="term" value="C:IPAF inflammasome complex"/>
    <property type="evidence" value="ECO:0007669"/>
    <property type="project" value="TreeGrafter"/>
</dbReference>
<dbReference type="SMART" id="SM00115">
    <property type="entry name" value="CASc"/>
    <property type="match status" value="1"/>
</dbReference>
<evidence type="ECO:0000256" key="4">
    <source>
        <dbReference type="ARBA" id="ARBA00022807"/>
    </source>
</evidence>
<reference evidence="10" key="1">
    <citation type="submission" date="2013-03" db="EMBL/GenBank/DDBJ databases">
        <authorList>
            <person name="Jeffery W."/>
            <person name="Warren W."/>
            <person name="Wilson R.K."/>
        </authorList>
    </citation>
    <scope>NUCLEOTIDE SEQUENCE</scope>
    <source>
        <strain evidence="10">female</strain>
    </source>
</reference>
<dbReference type="PANTHER" id="PTHR47901:SF3">
    <property type="entry name" value="CASPASE-1"/>
    <property type="match status" value="1"/>
</dbReference>
<organism evidence="9 10">
    <name type="scientific">Astyanax mexicanus</name>
    <name type="common">Blind cave fish</name>
    <name type="synonym">Astyanax fasciatus mexicanus</name>
    <dbReference type="NCBI Taxonomy" id="7994"/>
    <lineage>
        <taxon>Eukaryota</taxon>
        <taxon>Metazoa</taxon>
        <taxon>Chordata</taxon>
        <taxon>Craniata</taxon>
        <taxon>Vertebrata</taxon>
        <taxon>Euteleostomi</taxon>
        <taxon>Actinopterygii</taxon>
        <taxon>Neopterygii</taxon>
        <taxon>Teleostei</taxon>
        <taxon>Ostariophysi</taxon>
        <taxon>Characiformes</taxon>
        <taxon>Characoidei</taxon>
        <taxon>Acestrorhamphidae</taxon>
        <taxon>Acestrorhamphinae</taxon>
        <taxon>Astyanax</taxon>
    </lineage>
</organism>
<accession>A0A3B1IL24</accession>
<dbReference type="Proteomes" id="UP000018467">
    <property type="component" value="Unassembled WGS sequence"/>
</dbReference>
<dbReference type="PANTHER" id="PTHR47901">
    <property type="entry name" value="CASPASE RECRUITMENT DOMAIN-CONTAINING PROTEIN 18"/>
    <property type="match status" value="1"/>
</dbReference>
<dbReference type="InterPro" id="IPR029030">
    <property type="entry name" value="Caspase-like_dom_sf"/>
</dbReference>
<evidence type="ECO:0000256" key="1">
    <source>
        <dbReference type="ARBA" id="ARBA00010134"/>
    </source>
</evidence>
<evidence type="ECO:0000256" key="2">
    <source>
        <dbReference type="ARBA" id="ARBA00022670"/>
    </source>
</evidence>
<dbReference type="Gene3D" id="3.40.50.1460">
    <property type="match status" value="1"/>
</dbReference>
<keyword evidence="10" id="KW-1185">Reference proteome</keyword>
<dbReference type="InterPro" id="IPR016129">
    <property type="entry name" value="Caspase_his_AS"/>
</dbReference>
<keyword evidence="5" id="KW-0865">Zymogen</keyword>
<dbReference type="InterPro" id="IPR002398">
    <property type="entry name" value="Pept_C14"/>
</dbReference>
<reference evidence="10" key="2">
    <citation type="journal article" date="2014" name="Nat. Commun.">
        <title>The cavefish genome reveals candidate genes for eye loss.</title>
        <authorList>
            <person name="McGaugh S.E."/>
            <person name="Gross J.B."/>
            <person name="Aken B."/>
            <person name="Blin M."/>
            <person name="Borowsky R."/>
            <person name="Chalopin D."/>
            <person name="Hinaux H."/>
            <person name="Jeffery W.R."/>
            <person name="Keene A."/>
            <person name="Ma L."/>
            <person name="Minx P."/>
            <person name="Murphy D."/>
            <person name="O'Quin K.E."/>
            <person name="Retaux S."/>
            <person name="Rohner N."/>
            <person name="Searle S.M."/>
            <person name="Stahl B.A."/>
            <person name="Tabin C."/>
            <person name="Volff J.N."/>
            <person name="Yoshizawa M."/>
            <person name="Warren W.C."/>
        </authorList>
    </citation>
    <scope>NUCLEOTIDE SEQUENCE [LARGE SCALE GENOMIC DNA]</scope>
    <source>
        <strain evidence="10">female</strain>
    </source>
</reference>
<keyword evidence="4" id="KW-0788">Thiol protease</keyword>
<dbReference type="GeneTree" id="ENSGT00940000162428"/>
<sequence>MLNLKVCKDICEVSTYSCQLSRRSIYLFSSIKIRTHLMTDLCRNPSIIPMGSHTFCCNCIYVFPQIYHVLDKGVRKRLALLINNVEFDRENMRRKGAQKDEENMEKLLRALDYHVIKHSNLSGRKMDEAIKIFAGRDEHAKSDSTFVVIMSHGERDKISGIHHGPDNPDDFLSVDNIFTHLNTANCQALLNKPKVILIQACRGGDDIANRTLATEHLPQDTAHRMLPTGPSPQDAAYRMLPTEDTSHRIKLLCSTDNVSYRNVEKGSYLIGFLVEVFNENAHKEHIEELFRLVRPAALHHQQLTDTDLFTSKSNCCVTSPRKKNEQKKINYVITFISRKITNENKPKMLTKI</sequence>
<dbReference type="PRINTS" id="PR00376">
    <property type="entry name" value="IL1BCENZYME"/>
</dbReference>
<feature type="domain" description="Caspase family p10" evidence="7">
    <location>
        <begin position="253"/>
        <end position="294"/>
    </location>
</feature>
<dbReference type="Bgee" id="ENSAMXG00000042714">
    <property type="expression patterns" value="Expressed in intestine and 12 other cell types or tissues"/>
</dbReference>
<keyword evidence="2" id="KW-0645">Protease</keyword>
<dbReference type="GO" id="GO:0004197">
    <property type="term" value="F:cysteine-type endopeptidase activity"/>
    <property type="evidence" value="ECO:0007669"/>
    <property type="project" value="InterPro"/>
</dbReference>
<reference evidence="9" key="3">
    <citation type="submission" date="2025-08" db="UniProtKB">
        <authorList>
            <consortium name="Ensembl"/>
        </authorList>
    </citation>
    <scope>IDENTIFICATION</scope>
</reference>
<evidence type="ECO:0000256" key="5">
    <source>
        <dbReference type="ARBA" id="ARBA00023145"/>
    </source>
</evidence>
<dbReference type="InParanoid" id="A0A3B1IL24"/>
<dbReference type="PROSITE" id="PS50208">
    <property type="entry name" value="CASPASE_P20"/>
    <property type="match status" value="1"/>
</dbReference>
<evidence type="ECO:0000313" key="9">
    <source>
        <dbReference type="Ensembl" id="ENSAMXP00000030426.1"/>
    </source>
</evidence>